<keyword evidence="2 4" id="KW-0808">Transferase</keyword>
<dbReference type="GO" id="GO:0032259">
    <property type="term" value="P:methylation"/>
    <property type="evidence" value="ECO:0007669"/>
    <property type="project" value="UniProtKB-KW"/>
</dbReference>
<comment type="similarity">
    <text evidence="4">Belongs to the class I-like SAM-binding methyltransferase superfamily.</text>
</comment>
<feature type="domain" description="PRMT5 arginine-N-methyltransferase" evidence="7">
    <location>
        <begin position="580"/>
        <end position="639"/>
    </location>
</feature>
<evidence type="ECO:0000256" key="4">
    <source>
        <dbReference type="PIRNR" id="PIRNR015894"/>
    </source>
</evidence>
<reference evidence="10 11" key="1">
    <citation type="submission" date="2024-01" db="EMBL/GenBank/DDBJ databases">
        <title>The genomes of 5 underutilized Papilionoideae crops provide insights into root nodulation and disease resistanc.</title>
        <authorList>
            <person name="Jiang F."/>
        </authorList>
    </citation>
    <scope>NUCLEOTIDE SEQUENCE [LARGE SCALE GENOMIC DNA]</scope>
    <source>
        <strain evidence="10">LVBAO_FW01</strain>
        <tissue evidence="10">Leaves</tissue>
    </source>
</reference>
<keyword evidence="3 4" id="KW-0949">S-adenosyl-L-methionine</keyword>
<dbReference type="InterPro" id="IPR029063">
    <property type="entry name" value="SAM-dependent_MTases_sf"/>
</dbReference>
<dbReference type="InterPro" id="IPR007857">
    <property type="entry name" value="Arg_MeTrfase_PRMT5"/>
</dbReference>
<feature type="domain" description="PRMT5 TIM barrel" evidence="8">
    <location>
        <begin position="110"/>
        <end position="197"/>
    </location>
</feature>
<organism evidence="10 11">
    <name type="scientific">Canavalia gladiata</name>
    <name type="common">Sword bean</name>
    <name type="synonym">Dolichos gladiatus</name>
    <dbReference type="NCBI Taxonomy" id="3824"/>
    <lineage>
        <taxon>Eukaryota</taxon>
        <taxon>Viridiplantae</taxon>
        <taxon>Streptophyta</taxon>
        <taxon>Embryophyta</taxon>
        <taxon>Tracheophyta</taxon>
        <taxon>Spermatophyta</taxon>
        <taxon>Magnoliopsida</taxon>
        <taxon>eudicotyledons</taxon>
        <taxon>Gunneridae</taxon>
        <taxon>Pentapetalae</taxon>
        <taxon>rosids</taxon>
        <taxon>fabids</taxon>
        <taxon>Fabales</taxon>
        <taxon>Fabaceae</taxon>
        <taxon>Papilionoideae</taxon>
        <taxon>50 kb inversion clade</taxon>
        <taxon>NPAAA clade</taxon>
        <taxon>indigoferoid/millettioid clade</taxon>
        <taxon>Phaseoleae</taxon>
        <taxon>Canavalia</taxon>
    </lineage>
</organism>
<evidence type="ECO:0000313" key="11">
    <source>
        <dbReference type="Proteomes" id="UP001367508"/>
    </source>
</evidence>
<accession>A0AAN9KPH2</accession>
<feature type="domain" description="PRMT5 oligomerisation" evidence="9">
    <location>
        <begin position="753"/>
        <end position="835"/>
    </location>
</feature>
<keyword evidence="6" id="KW-1133">Transmembrane helix</keyword>
<sequence>MVDYRWRVLHRVLGGDGFRVVFENQKESAKPLRPWPKSPMGPTQMTSPVVCRPSLRSLYLKTFQPSQVLFVKMPLEVTEGYINTSCFIGIETEFDYQMSRVIDLNIFDGDFDFVVAPLISPDFRPSSIPDVHFGMFEQPEPFVETDMSMTAAWWKNRVAGKISTWIDLDSEDETLKMDSEIVLKKEINLAAYLSLRHNRWEHLNLLRYIWETDVMRVHTISRDTGHLNLIIQLLYGILTLLLAFFQLLRELPALTMLDVLTKSYIAYRRRPACRCLSKFWLRIPLGETDDDTVVDYWKTWNSFRLLCEHYNHLSVVLDNLVIHPSENLLSRWNGEPVAAFILHTDSFLSNSSGFLKYLPMDVQELITDFFKHSIQIIISAEPVPTNIFVEDHYNTHFHEVSKRHPLLPYRDYIALLYQRMDPLTEQERVEYCIRDVVQKPPEPLQRNLDAFANLKIEKDTTKYKLAQKYKTALCQALLDRVPDEKVSEITTVLAVAGPGSGSLVKTSVLAAKETGRKLKVYAVEKNPNAINALNLSFLKVNGSCYFPIVSEKLTYSFWNKGISFMIKASTLLLEQGLILTEDMDDIVTIVPSDLQCWNAPETVDILVVSEMLGSFGDNGLSPEYLDGVHRFLKEDGISIPSSYTSFLQPITASMLYNSVKAEEDILQYESAFVGKLHNVGQLAPSQPLFTFTHPKHCHEQSYQRHKKLLFVIPDDIESAMVHEMIGRCPLPVHIAIITLEIVVFGMVVKRGRFAGYFDATLYKDVHIGTEPSTATPEVFTWRPMFFPLRTPLCMHRGSILEVHFWRCCDSAKVWYEWCVTSPSLSPIYNSNGCGFRLEL</sequence>
<dbReference type="PANTHER" id="PTHR10738:SF0">
    <property type="entry name" value="PROTEIN ARGININE N-METHYLTRANSFERASE 5"/>
    <property type="match status" value="1"/>
</dbReference>
<feature type="domain" description="PRMT5 arginine-N-methyltransferase" evidence="7">
    <location>
        <begin position="425"/>
        <end position="534"/>
    </location>
</feature>
<feature type="domain" description="PRMT5 oligomerisation" evidence="9">
    <location>
        <begin position="642"/>
        <end position="726"/>
    </location>
</feature>
<dbReference type="InterPro" id="IPR035075">
    <property type="entry name" value="PRMT5"/>
</dbReference>
<dbReference type="Pfam" id="PF17285">
    <property type="entry name" value="PRMT5_TIM"/>
    <property type="match status" value="2"/>
</dbReference>
<keyword evidence="1 4" id="KW-0489">Methyltransferase</keyword>
<feature type="domain" description="PRMT5 TIM barrel" evidence="8">
    <location>
        <begin position="277"/>
        <end position="418"/>
    </location>
</feature>
<dbReference type="GO" id="GO:0005634">
    <property type="term" value="C:nucleus"/>
    <property type="evidence" value="ECO:0007669"/>
    <property type="project" value="TreeGrafter"/>
</dbReference>
<dbReference type="GO" id="GO:0016274">
    <property type="term" value="F:protein-arginine N-methyltransferase activity"/>
    <property type="evidence" value="ECO:0007669"/>
    <property type="project" value="InterPro"/>
</dbReference>
<dbReference type="InterPro" id="IPR035248">
    <property type="entry name" value="PRMT5_C"/>
</dbReference>
<evidence type="ECO:0000313" key="10">
    <source>
        <dbReference type="EMBL" id="KAK7320731.1"/>
    </source>
</evidence>
<keyword evidence="11" id="KW-1185">Reference proteome</keyword>
<dbReference type="PROSITE" id="PS51678">
    <property type="entry name" value="SAM_MT_PRMT"/>
    <property type="match status" value="1"/>
</dbReference>
<comment type="caution">
    <text evidence="10">The sequence shown here is derived from an EMBL/GenBank/DDBJ whole genome shotgun (WGS) entry which is preliminary data.</text>
</comment>
<dbReference type="Pfam" id="PF17286">
    <property type="entry name" value="PRMT5_C"/>
    <property type="match status" value="2"/>
</dbReference>
<keyword evidence="6" id="KW-0812">Transmembrane</keyword>
<name>A0AAN9KPH2_CANGL</name>
<evidence type="ECO:0000256" key="2">
    <source>
        <dbReference type="ARBA" id="ARBA00022679"/>
    </source>
</evidence>
<dbReference type="PANTHER" id="PTHR10738">
    <property type="entry name" value="PROTEIN ARGININE N-METHYLTRANSFERASE 5"/>
    <property type="match status" value="1"/>
</dbReference>
<keyword evidence="6" id="KW-0472">Membrane</keyword>
<dbReference type="Gene3D" id="3.20.20.150">
    <property type="entry name" value="Divalent-metal-dependent TIM barrel enzymes"/>
    <property type="match status" value="2"/>
</dbReference>
<evidence type="ECO:0000256" key="5">
    <source>
        <dbReference type="PIRSR" id="PIRSR015894-2"/>
    </source>
</evidence>
<evidence type="ECO:0000256" key="3">
    <source>
        <dbReference type="ARBA" id="ARBA00022691"/>
    </source>
</evidence>
<proteinExistence type="inferred from homology"/>
<dbReference type="Pfam" id="PF05185">
    <property type="entry name" value="PRMT5"/>
    <property type="match status" value="2"/>
</dbReference>
<dbReference type="GO" id="GO:0005829">
    <property type="term" value="C:cytosol"/>
    <property type="evidence" value="ECO:0007669"/>
    <property type="project" value="TreeGrafter"/>
</dbReference>
<evidence type="ECO:0000259" key="9">
    <source>
        <dbReference type="Pfam" id="PF17286"/>
    </source>
</evidence>
<protein>
    <recommendedName>
        <fullName evidence="4">Protein arginine N-methyltransferase</fullName>
    </recommendedName>
</protein>
<dbReference type="InterPro" id="IPR025799">
    <property type="entry name" value="Arg_MeTrfase"/>
</dbReference>
<dbReference type="GO" id="GO:0006355">
    <property type="term" value="P:regulation of DNA-templated transcription"/>
    <property type="evidence" value="ECO:0007669"/>
    <property type="project" value="TreeGrafter"/>
</dbReference>
<feature type="binding site" evidence="5">
    <location>
        <begin position="462"/>
        <end position="463"/>
    </location>
    <ligand>
        <name>S-adenosyl-L-methionine</name>
        <dbReference type="ChEBI" id="CHEBI:59789"/>
    </ligand>
</feature>
<evidence type="ECO:0000256" key="6">
    <source>
        <dbReference type="SAM" id="Phobius"/>
    </source>
</evidence>
<evidence type="ECO:0000259" key="7">
    <source>
        <dbReference type="Pfam" id="PF05185"/>
    </source>
</evidence>
<dbReference type="PIRSF" id="PIRSF015894">
    <property type="entry name" value="Skb1_MeTrfase"/>
    <property type="match status" value="1"/>
</dbReference>
<dbReference type="AlphaFoldDB" id="A0AAN9KPH2"/>
<feature type="transmembrane region" description="Helical" evidence="6">
    <location>
        <begin position="225"/>
        <end position="248"/>
    </location>
</feature>
<gene>
    <name evidence="10" type="ORF">VNO77_30468</name>
</gene>
<evidence type="ECO:0000259" key="8">
    <source>
        <dbReference type="Pfam" id="PF17285"/>
    </source>
</evidence>
<dbReference type="Gene3D" id="3.40.50.150">
    <property type="entry name" value="Vaccinia Virus protein VP39"/>
    <property type="match status" value="1"/>
</dbReference>
<dbReference type="SUPFAM" id="SSF53335">
    <property type="entry name" value="S-adenosyl-L-methionine-dependent methyltransferases"/>
    <property type="match status" value="1"/>
</dbReference>
<feature type="binding site" evidence="5">
    <location>
        <position position="524"/>
    </location>
    <ligand>
        <name>S-adenosyl-L-methionine</name>
        <dbReference type="ChEBI" id="CHEBI:59789"/>
    </ligand>
</feature>
<dbReference type="Proteomes" id="UP001367508">
    <property type="component" value="Unassembled WGS sequence"/>
</dbReference>
<evidence type="ECO:0000256" key="1">
    <source>
        <dbReference type="ARBA" id="ARBA00022603"/>
    </source>
</evidence>
<dbReference type="EMBL" id="JAYMYQ010000007">
    <property type="protein sequence ID" value="KAK7320731.1"/>
    <property type="molecule type" value="Genomic_DNA"/>
</dbReference>
<dbReference type="InterPro" id="IPR035247">
    <property type="entry name" value="PRMT5_TIM"/>
</dbReference>
<dbReference type="Gene3D" id="2.70.160.11">
    <property type="entry name" value="Hnrnp arginine n-methyltransferase1"/>
    <property type="match status" value="2"/>
</dbReference>